<evidence type="ECO:0000313" key="2">
    <source>
        <dbReference type="Proteomes" id="UP001201812"/>
    </source>
</evidence>
<reference evidence="1" key="1">
    <citation type="submission" date="2022-01" db="EMBL/GenBank/DDBJ databases">
        <title>Genome Sequence Resource for Two Populations of Ditylenchus destructor, the Migratory Endoparasitic Phytonematode.</title>
        <authorList>
            <person name="Zhang H."/>
            <person name="Lin R."/>
            <person name="Xie B."/>
        </authorList>
    </citation>
    <scope>NUCLEOTIDE SEQUENCE</scope>
    <source>
        <strain evidence="1">BazhouSP</strain>
    </source>
</reference>
<name>A0AAD4MQR4_9BILA</name>
<dbReference type="AlphaFoldDB" id="A0AAD4MQR4"/>
<sequence length="337" mass="39837">MGAMENILRIYFIYFCSIYFTDAEDAITTPSIYIKPPVEHHNLTLVTALYDIHREKWPRFSRNQTKYHNDMKNVLRLRIPMVIFVDAKNHAFMKQAREEFGLSNITQIHLIPFEELPLYVHKEHIEKILQRELAPGGWSPEWDEAMKTHPESFSPEYDMLVNTKIHFLHTAMTENHFGTEFFSWIDAGFSHLYPEKWKRPGAFDWYPKFTRGKITMLKRTTKADKVTRYTLKDLYHKELPEVLNAGLIAGDNPSITKFNKLFYEELETLIKRDMIEDEQVVFVLVAAKHPELFNLVEKDCGPDLFTKGDECVVQGDAFDLLRRMRRFIQDTRNFLHI</sequence>
<protein>
    <submittedName>
        <fullName evidence="1">Protein HtrL</fullName>
    </submittedName>
</protein>
<comment type="caution">
    <text evidence="1">The sequence shown here is derived from an EMBL/GenBank/DDBJ whole genome shotgun (WGS) entry which is preliminary data.</text>
</comment>
<organism evidence="1 2">
    <name type="scientific">Ditylenchus destructor</name>
    <dbReference type="NCBI Taxonomy" id="166010"/>
    <lineage>
        <taxon>Eukaryota</taxon>
        <taxon>Metazoa</taxon>
        <taxon>Ecdysozoa</taxon>
        <taxon>Nematoda</taxon>
        <taxon>Chromadorea</taxon>
        <taxon>Rhabditida</taxon>
        <taxon>Tylenchina</taxon>
        <taxon>Tylenchomorpha</taxon>
        <taxon>Sphaerularioidea</taxon>
        <taxon>Anguinidae</taxon>
        <taxon>Anguininae</taxon>
        <taxon>Ditylenchus</taxon>
    </lineage>
</organism>
<dbReference type="Pfam" id="PF09612">
    <property type="entry name" value="HtrL_YibB"/>
    <property type="match status" value="1"/>
</dbReference>
<dbReference type="EMBL" id="JAKKPZ010000077">
    <property type="protein sequence ID" value="KAI1703781.1"/>
    <property type="molecule type" value="Genomic_DNA"/>
</dbReference>
<evidence type="ECO:0000313" key="1">
    <source>
        <dbReference type="EMBL" id="KAI1703781.1"/>
    </source>
</evidence>
<accession>A0AAD4MQR4</accession>
<proteinExistence type="predicted"/>
<keyword evidence="2" id="KW-1185">Reference proteome</keyword>
<dbReference type="InterPro" id="IPR011735">
    <property type="entry name" value="WlaTC/HtrL_glycosyltransf"/>
</dbReference>
<dbReference type="Proteomes" id="UP001201812">
    <property type="component" value="Unassembled WGS sequence"/>
</dbReference>
<gene>
    <name evidence="1" type="ORF">DdX_14720</name>
</gene>